<evidence type="ECO:0000313" key="3">
    <source>
        <dbReference type="Proteomes" id="UP000316921"/>
    </source>
</evidence>
<feature type="chain" id="PRO_5021906132" description="Arabinogalactan endo-beta-1,4-galactanase" evidence="1">
    <location>
        <begin position="22"/>
        <end position="490"/>
    </location>
</feature>
<dbReference type="InterPro" id="IPR017853">
    <property type="entry name" value="GH"/>
</dbReference>
<organism evidence="2 3">
    <name type="scientific">Engelhardtia mirabilis</name>
    <dbReference type="NCBI Taxonomy" id="2528011"/>
    <lineage>
        <taxon>Bacteria</taxon>
        <taxon>Pseudomonadati</taxon>
        <taxon>Planctomycetota</taxon>
        <taxon>Planctomycetia</taxon>
        <taxon>Planctomycetia incertae sedis</taxon>
        <taxon>Engelhardtia</taxon>
    </lineage>
</organism>
<proteinExistence type="predicted"/>
<sequence length="490" mass="51370" precursor="true">MRHFIAPAVVAAALLAPDVAAQIGLTVADPHLGTSSGLGATLDACIGSELDFQLQGPFGQVGLLAISGNPAAPGGGIPGGFPLVVDPTTAIFPVAGPFNALGHLNWSTPLPVSLPAGANLYCQGAGIEPATGALSLSNPVVLTTFLPEPGDLPLLSPGTHVGLIYSDPPLSALAVMDAAWSECLAAGVDGFELAISWSDIEVAPGIYDTTYLDTLLILLQIAGLETFLNVATIDTVNLSLPADLVDPSDPQELAPGLTWDHPLVVLRFREVLDRVAPLLVERDGFFLSVGNEVDTYLGSRPEQQVPYASFVAAAADYTHQLEPKLGVGSTVTLNALFQTPALFELLRQVGDNVPFTYYPVNGDGTVMDPSVVPGHIAAMAAAVAPRPLILQELGYPSGWQQLGGIGSSLERQRQFVENAFAAFASAGNVRFASFLQLGDWGPAELALFQLYYGITDPLFLEFLGSLGFREHFTGAPKPAYDQFLFGLAGL</sequence>
<dbReference type="Gene3D" id="3.20.20.80">
    <property type="entry name" value="Glycosidases"/>
    <property type="match status" value="1"/>
</dbReference>
<name>A0A518BGI5_9BACT</name>
<accession>A0A518BGI5</accession>
<evidence type="ECO:0008006" key="4">
    <source>
        <dbReference type="Google" id="ProtNLM"/>
    </source>
</evidence>
<keyword evidence="3" id="KW-1185">Reference proteome</keyword>
<evidence type="ECO:0000256" key="1">
    <source>
        <dbReference type="SAM" id="SignalP"/>
    </source>
</evidence>
<gene>
    <name evidence="2" type="ORF">Pla133_11420</name>
</gene>
<protein>
    <recommendedName>
        <fullName evidence="4">Arabinogalactan endo-beta-1,4-galactanase</fullName>
    </recommendedName>
</protein>
<evidence type="ECO:0000313" key="2">
    <source>
        <dbReference type="EMBL" id="QDU66076.1"/>
    </source>
</evidence>
<dbReference type="AlphaFoldDB" id="A0A518BGI5"/>
<dbReference type="RefSeq" id="WP_145063304.1">
    <property type="nucleotide sequence ID" value="NZ_CP036287.1"/>
</dbReference>
<dbReference type="EMBL" id="CP036287">
    <property type="protein sequence ID" value="QDU66076.1"/>
    <property type="molecule type" value="Genomic_DNA"/>
</dbReference>
<keyword evidence="1" id="KW-0732">Signal</keyword>
<dbReference type="KEGG" id="pbap:Pla133_11420"/>
<feature type="signal peptide" evidence="1">
    <location>
        <begin position="1"/>
        <end position="21"/>
    </location>
</feature>
<dbReference type="Proteomes" id="UP000316921">
    <property type="component" value="Chromosome"/>
</dbReference>
<dbReference type="SUPFAM" id="SSF51445">
    <property type="entry name" value="(Trans)glycosidases"/>
    <property type="match status" value="1"/>
</dbReference>
<reference evidence="2 3" key="1">
    <citation type="submission" date="2019-02" db="EMBL/GenBank/DDBJ databases">
        <title>Deep-cultivation of Planctomycetes and their phenomic and genomic characterization uncovers novel biology.</title>
        <authorList>
            <person name="Wiegand S."/>
            <person name="Jogler M."/>
            <person name="Boedeker C."/>
            <person name="Pinto D."/>
            <person name="Vollmers J."/>
            <person name="Rivas-Marin E."/>
            <person name="Kohn T."/>
            <person name="Peeters S.H."/>
            <person name="Heuer A."/>
            <person name="Rast P."/>
            <person name="Oberbeckmann S."/>
            <person name="Bunk B."/>
            <person name="Jeske O."/>
            <person name="Meyerdierks A."/>
            <person name="Storesund J.E."/>
            <person name="Kallscheuer N."/>
            <person name="Luecker S."/>
            <person name="Lage O.M."/>
            <person name="Pohl T."/>
            <person name="Merkel B.J."/>
            <person name="Hornburger P."/>
            <person name="Mueller R.-W."/>
            <person name="Bruemmer F."/>
            <person name="Labrenz M."/>
            <person name="Spormann A.M."/>
            <person name="Op den Camp H."/>
            <person name="Overmann J."/>
            <person name="Amann R."/>
            <person name="Jetten M.S.M."/>
            <person name="Mascher T."/>
            <person name="Medema M.H."/>
            <person name="Devos D.P."/>
            <person name="Kaster A.-K."/>
            <person name="Ovreas L."/>
            <person name="Rohde M."/>
            <person name="Galperin M.Y."/>
            <person name="Jogler C."/>
        </authorList>
    </citation>
    <scope>NUCLEOTIDE SEQUENCE [LARGE SCALE GENOMIC DNA]</scope>
    <source>
        <strain evidence="2 3">Pla133</strain>
    </source>
</reference>